<keyword evidence="17" id="KW-0175">Coiled coil</keyword>
<dbReference type="EC" id="6.1.1.11" evidence="4 14"/>
<comment type="subcellular location">
    <subcellularLocation>
        <location evidence="1">Cytoplasm</location>
    </subcellularLocation>
</comment>
<dbReference type="InterPro" id="IPR006195">
    <property type="entry name" value="aa-tRNA-synth_II"/>
</dbReference>
<evidence type="ECO:0000256" key="13">
    <source>
        <dbReference type="ARBA" id="ARBA00048823"/>
    </source>
</evidence>
<dbReference type="PIRSF" id="PIRSF001529">
    <property type="entry name" value="Ser-tRNA-synth_IIa"/>
    <property type="match status" value="1"/>
</dbReference>
<evidence type="ECO:0000256" key="14">
    <source>
        <dbReference type="NCBIfam" id="TIGR00414"/>
    </source>
</evidence>
<comment type="catalytic activity">
    <reaction evidence="13">
        <text>tRNA(Ser) + L-serine + ATP = L-seryl-tRNA(Ser) + AMP + diphosphate + H(+)</text>
        <dbReference type="Rhea" id="RHEA:12292"/>
        <dbReference type="Rhea" id="RHEA-COMP:9669"/>
        <dbReference type="Rhea" id="RHEA-COMP:9703"/>
        <dbReference type="ChEBI" id="CHEBI:15378"/>
        <dbReference type="ChEBI" id="CHEBI:30616"/>
        <dbReference type="ChEBI" id="CHEBI:33019"/>
        <dbReference type="ChEBI" id="CHEBI:33384"/>
        <dbReference type="ChEBI" id="CHEBI:78442"/>
        <dbReference type="ChEBI" id="CHEBI:78533"/>
        <dbReference type="ChEBI" id="CHEBI:456215"/>
        <dbReference type="EC" id="6.1.1.11"/>
    </reaction>
</comment>
<proteinExistence type="inferred from homology"/>
<feature type="binding site" evidence="15">
    <location>
        <position position="277"/>
    </location>
    <ligand>
        <name>L-serine</name>
        <dbReference type="ChEBI" id="CHEBI:33384"/>
    </ligand>
</feature>
<dbReference type="Pfam" id="PF00587">
    <property type="entry name" value="tRNA-synt_2b"/>
    <property type="match status" value="1"/>
</dbReference>
<evidence type="ECO:0000256" key="10">
    <source>
        <dbReference type="ARBA" id="ARBA00023146"/>
    </source>
</evidence>
<evidence type="ECO:0000256" key="4">
    <source>
        <dbReference type="ARBA" id="ARBA00012840"/>
    </source>
</evidence>
<evidence type="ECO:0000256" key="5">
    <source>
        <dbReference type="ARBA" id="ARBA00022490"/>
    </source>
</evidence>
<feature type="binding site" evidence="15">
    <location>
        <position position="246"/>
    </location>
    <ligand>
        <name>L-serine</name>
        <dbReference type="ChEBI" id="CHEBI:33384"/>
    </ligand>
</feature>
<comment type="caution">
    <text evidence="19">The sequence shown here is derived from an EMBL/GenBank/DDBJ whole genome shotgun (WGS) entry which is preliminary data.</text>
</comment>
<feature type="binding site" evidence="15">
    <location>
        <position position="300"/>
    </location>
    <ligand>
        <name>L-serine</name>
        <dbReference type="ChEBI" id="CHEBI:33384"/>
    </ligand>
</feature>
<name>A0A1G2H520_9BACT</name>
<dbReference type="InterPro" id="IPR002314">
    <property type="entry name" value="aa-tRNA-synt_IIb"/>
</dbReference>
<dbReference type="GO" id="GO:0005524">
    <property type="term" value="F:ATP binding"/>
    <property type="evidence" value="ECO:0007669"/>
    <property type="project" value="UniProtKB-KW"/>
</dbReference>
<dbReference type="PRINTS" id="PR00981">
    <property type="entry name" value="TRNASYNTHSER"/>
</dbReference>
<dbReference type="GO" id="GO:0004828">
    <property type="term" value="F:serine-tRNA ligase activity"/>
    <property type="evidence" value="ECO:0007669"/>
    <property type="project" value="UniProtKB-UniRule"/>
</dbReference>
<keyword evidence="7" id="KW-0547">Nucleotide-binding</keyword>
<evidence type="ECO:0000256" key="7">
    <source>
        <dbReference type="ARBA" id="ARBA00022741"/>
    </source>
</evidence>
<dbReference type="AlphaFoldDB" id="A0A1G2H520"/>
<dbReference type="SUPFAM" id="SSF46589">
    <property type="entry name" value="tRNA-binding arm"/>
    <property type="match status" value="1"/>
</dbReference>
<reference evidence="19 20" key="1">
    <citation type="journal article" date="2016" name="Nat. Commun.">
        <title>Thousands of microbial genomes shed light on interconnected biogeochemical processes in an aquifer system.</title>
        <authorList>
            <person name="Anantharaman K."/>
            <person name="Brown C.T."/>
            <person name="Hug L.A."/>
            <person name="Sharon I."/>
            <person name="Castelle C.J."/>
            <person name="Probst A.J."/>
            <person name="Thomas B.C."/>
            <person name="Singh A."/>
            <person name="Wilkins M.J."/>
            <person name="Karaoz U."/>
            <person name="Brodie E.L."/>
            <person name="Williams K.H."/>
            <person name="Hubbard S.S."/>
            <person name="Banfield J.F."/>
        </authorList>
    </citation>
    <scope>NUCLEOTIDE SEQUENCE [LARGE SCALE GENOMIC DNA]</scope>
</reference>
<dbReference type="InterPro" id="IPR010978">
    <property type="entry name" value="tRNA-bd_arm"/>
</dbReference>
<feature type="binding site" evidence="16">
    <location>
        <begin position="364"/>
        <end position="367"/>
    </location>
    <ligand>
        <name>ATP</name>
        <dbReference type="ChEBI" id="CHEBI:30616"/>
    </ligand>
</feature>
<dbReference type="Gene3D" id="3.30.930.10">
    <property type="entry name" value="Bira Bifunctional Protein, Domain 2"/>
    <property type="match status" value="1"/>
</dbReference>
<dbReference type="EMBL" id="MHOD01000031">
    <property type="protein sequence ID" value="OGZ57420.1"/>
    <property type="molecule type" value="Genomic_DNA"/>
</dbReference>
<feature type="coiled-coil region" evidence="17">
    <location>
        <begin position="30"/>
        <end position="101"/>
    </location>
</feature>
<evidence type="ECO:0000256" key="1">
    <source>
        <dbReference type="ARBA" id="ARBA00004496"/>
    </source>
</evidence>
<keyword evidence="9" id="KW-0648">Protein biosynthesis</keyword>
<feature type="binding site" evidence="16">
    <location>
        <begin position="277"/>
        <end position="279"/>
    </location>
    <ligand>
        <name>ATP</name>
        <dbReference type="ChEBI" id="CHEBI:30616"/>
    </ligand>
</feature>
<dbReference type="GO" id="GO:0005737">
    <property type="term" value="C:cytoplasm"/>
    <property type="evidence" value="ECO:0007669"/>
    <property type="project" value="UniProtKB-SubCell"/>
</dbReference>
<dbReference type="InterPro" id="IPR002317">
    <property type="entry name" value="Ser-tRNA-ligase_type_1"/>
</dbReference>
<evidence type="ECO:0000256" key="3">
    <source>
        <dbReference type="ARBA" id="ARBA00010728"/>
    </source>
</evidence>
<dbReference type="GO" id="GO:0006434">
    <property type="term" value="P:seryl-tRNA aminoacylation"/>
    <property type="evidence" value="ECO:0007669"/>
    <property type="project" value="UniProtKB-UniRule"/>
</dbReference>
<keyword evidence="5" id="KW-0963">Cytoplasm</keyword>
<dbReference type="InterPro" id="IPR042103">
    <property type="entry name" value="SerRS_1_N_sf"/>
</dbReference>
<evidence type="ECO:0000256" key="12">
    <source>
        <dbReference type="ARBA" id="ARBA00047929"/>
    </source>
</evidence>
<evidence type="ECO:0000256" key="8">
    <source>
        <dbReference type="ARBA" id="ARBA00022840"/>
    </source>
</evidence>
<comment type="similarity">
    <text evidence="3">Belongs to the class-II aminoacyl-tRNA synthetase family. Type-1 seryl-tRNA synthetase subfamily.</text>
</comment>
<feature type="binding site" evidence="15">
    <location>
        <position position="396"/>
    </location>
    <ligand>
        <name>L-serine</name>
        <dbReference type="ChEBI" id="CHEBI:33384"/>
    </ligand>
</feature>
<evidence type="ECO:0000256" key="17">
    <source>
        <dbReference type="SAM" id="Coils"/>
    </source>
</evidence>
<sequence length="439" mass="50210">MIDLKLLREKPEIFKKAARNKNFEIDIDKILDLDRKRRDAARAVDNLRAEQNSASEIIAGEKDKDEKKDIIGKMRNLKADLEKSEESLKNIDAELSSLLMQIPNVPFDNVPVGKNDKDNVVLREVGKKQIFAFEPKDYMKIAKQRGWIDVERASKVSGSRFGYIKGELALLEFAIIRYVFDFLMNSERLNKVIQSAACDVRDTAFMPVLPPVVVKPEYMDAMGFLTGDIAEDMYFLEKDNLYLVGTSEQSIGPMHSGETFNDSNLPLRYVGFSTCFRREAGSYGKDTKGILRVHQFDKIEMISFCHPEKSRDEHRFLLALNEAMMNEFELPYRVVHISTGDMGLSKAEQFDIETWIPSENTYRETHSASNITDFQARRLNIKHKGNDKSGYVHMLNATAFAIGRILIAIIENFQTEDAKVKIPKELQSYLGRVEIPSQK</sequence>
<dbReference type="PANTHER" id="PTHR43697">
    <property type="entry name" value="SERYL-TRNA SYNTHETASE"/>
    <property type="match status" value="1"/>
</dbReference>
<keyword evidence="10" id="KW-0030">Aminoacyl-tRNA synthetase</keyword>
<protein>
    <recommendedName>
        <fullName evidence="11 14">Serine--tRNA ligase</fullName>
        <ecNumber evidence="4 14">6.1.1.11</ecNumber>
    </recommendedName>
</protein>
<dbReference type="NCBIfam" id="TIGR00414">
    <property type="entry name" value="serS"/>
    <property type="match status" value="1"/>
</dbReference>
<evidence type="ECO:0000313" key="19">
    <source>
        <dbReference type="EMBL" id="OGZ57420.1"/>
    </source>
</evidence>
<evidence type="ECO:0000313" key="20">
    <source>
        <dbReference type="Proteomes" id="UP000177932"/>
    </source>
</evidence>
<feature type="binding site" evidence="16">
    <location>
        <begin position="293"/>
        <end position="296"/>
    </location>
    <ligand>
        <name>ATP</name>
        <dbReference type="ChEBI" id="CHEBI:30616"/>
    </ligand>
</feature>
<evidence type="ECO:0000256" key="9">
    <source>
        <dbReference type="ARBA" id="ARBA00022917"/>
    </source>
</evidence>
<dbReference type="Gene3D" id="1.10.287.40">
    <property type="entry name" value="Serine-tRNA synthetase, tRNA binding domain"/>
    <property type="match status" value="1"/>
</dbReference>
<evidence type="ECO:0000256" key="11">
    <source>
        <dbReference type="ARBA" id="ARBA00039158"/>
    </source>
</evidence>
<organism evidence="19 20">
    <name type="scientific">Candidatus Spechtbacteria bacterium RIFCSPHIGHO2_01_FULL_43_30</name>
    <dbReference type="NCBI Taxonomy" id="1802158"/>
    <lineage>
        <taxon>Bacteria</taxon>
        <taxon>Candidatus Spechtiibacteriota</taxon>
    </lineage>
</organism>
<comment type="pathway">
    <text evidence="2">Aminoacyl-tRNA biosynthesis; selenocysteinyl-tRNA(Sec) biosynthesis; L-seryl-tRNA(Sec) from L-serine and tRNA(Sec): step 1/1.</text>
</comment>
<evidence type="ECO:0000259" key="18">
    <source>
        <dbReference type="PROSITE" id="PS50862"/>
    </source>
</evidence>
<evidence type="ECO:0000256" key="16">
    <source>
        <dbReference type="PIRSR" id="PIRSR001529-2"/>
    </source>
</evidence>
<accession>A0A1G2H520</accession>
<evidence type="ECO:0000256" key="6">
    <source>
        <dbReference type="ARBA" id="ARBA00022598"/>
    </source>
</evidence>
<dbReference type="PROSITE" id="PS50862">
    <property type="entry name" value="AA_TRNA_LIGASE_II"/>
    <property type="match status" value="1"/>
</dbReference>
<dbReference type="PANTHER" id="PTHR43697:SF1">
    <property type="entry name" value="SERINE--TRNA LIGASE"/>
    <property type="match status" value="1"/>
</dbReference>
<evidence type="ECO:0000256" key="2">
    <source>
        <dbReference type="ARBA" id="ARBA00005045"/>
    </source>
</evidence>
<comment type="catalytic activity">
    <reaction evidence="12">
        <text>tRNA(Sec) + L-serine + ATP = L-seryl-tRNA(Sec) + AMP + diphosphate + H(+)</text>
        <dbReference type="Rhea" id="RHEA:42580"/>
        <dbReference type="Rhea" id="RHEA-COMP:9742"/>
        <dbReference type="Rhea" id="RHEA-COMP:10128"/>
        <dbReference type="ChEBI" id="CHEBI:15378"/>
        <dbReference type="ChEBI" id="CHEBI:30616"/>
        <dbReference type="ChEBI" id="CHEBI:33019"/>
        <dbReference type="ChEBI" id="CHEBI:33384"/>
        <dbReference type="ChEBI" id="CHEBI:78442"/>
        <dbReference type="ChEBI" id="CHEBI:78533"/>
        <dbReference type="ChEBI" id="CHEBI:456215"/>
        <dbReference type="EC" id="6.1.1.11"/>
    </reaction>
</comment>
<feature type="site" description="Important for serine binding" evidence="15">
    <location>
        <position position="398"/>
    </location>
</feature>
<dbReference type="InterPro" id="IPR015866">
    <property type="entry name" value="Ser-tRNA-synth_1_N"/>
</dbReference>
<dbReference type="Proteomes" id="UP000177932">
    <property type="component" value="Unassembled WGS sequence"/>
</dbReference>
<evidence type="ECO:0000256" key="15">
    <source>
        <dbReference type="PIRSR" id="PIRSR001529-1"/>
    </source>
</evidence>
<dbReference type="Pfam" id="PF02403">
    <property type="entry name" value="Seryl_tRNA_N"/>
    <property type="match status" value="1"/>
</dbReference>
<dbReference type="InterPro" id="IPR045864">
    <property type="entry name" value="aa-tRNA-synth_II/BPL/LPL"/>
</dbReference>
<keyword evidence="8 16" id="KW-0067">ATP-binding</keyword>
<keyword evidence="6 19" id="KW-0436">Ligase</keyword>
<feature type="domain" description="Aminoacyl-transfer RNA synthetases class-II family profile" evidence="18">
    <location>
        <begin position="200"/>
        <end position="423"/>
    </location>
</feature>
<gene>
    <name evidence="19" type="ORF">A2827_00960</name>
</gene>
<dbReference type="STRING" id="1802158.A2827_00960"/>
<dbReference type="SUPFAM" id="SSF55681">
    <property type="entry name" value="Class II aaRS and biotin synthetases"/>
    <property type="match status" value="1"/>
</dbReference>